<feature type="transmembrane region" description="Helical" evidence="1">
    <location>
        <begin position="58"/>
        <end position="77"/>
    </location>
</feature>
<dbReference type="RefSeq" id="WP_149159117.1">
    <property type="nucleotide sequence ID" value="NZ_CP043505.1"/>
</dbReference>
<accession>A0A5C1YA73</accession>
<evidence type="ECO:0000256" key="1">
    <source>
        <dbReference type="SAM" id="Phobius"/>
    </source>
</evidence>
<keyword evidence="3" id="KW-1185">Reference proteome</keyword>
<name>A0A5C1YA73_9MICO</name>
<feature type="transmembrane region" description="Helical" evidence="1">
    <location>
        <begin position="7"/>
        <end position="26"/>
    </location>
</feature>
<dbReference type="Pfam" id="PF08592">
    <property type="entry name" value="Anthrone_oxy"/>
    <property type="match status" value="1"/>
</dbReference>
<feature type="transmembrane region" description="Helical" evidence="1">
    <location>
        <begin position="84"/>
        <end position="105"/>
    </location>
</feature>
<dbReference type="KEGG" id="ail:FLP10_00670"/>
<dbReference type="AlphaFoldDB" id="A0A5C1YA73"/>
<gene>
    <name evidence="2" type="ORF">FLP10_00670</name>
</gene>
<protein>
    <submittedName>
        <fullName evidence="2">DUF1772 domain-containing protein</fullName>
    </submittedName>
</protein>
<evidence type="ECO:0000313" key="3">
    <source>
        <dbReference type="Proteomes" id="UP000324678"/>
    </source>
</evidence>
<sequence>MNGLAEAVLVAAIAGNGLLAGVFFAFSSGVMPGLRRVDDDAYVTVFRAVDRSIVNGPFIVVFLAAPIATVAAAALHLDAAAQHALPYLVAGLVLSLVSFAVTGVVNVPLNNRLAAAPIGDAQLRKEARDRFEVRWNRWNHVRTVASTAAFVVLALA</sequence>
<dbReference type="OrthoDB" id="4827927at2"/>
<reference evidence="2 3" key="1">
    <citation type="submission" date="2019-09" db="EMBL/GenBank/DDBJ databases">
        <title>Genome sequencing of strain KACC 19306.</title>
        <authorList>
            <person name="Heo J."/>
            <person name="Kim S.-J."/>
            <person name="Kim J.-S."/>
            <person name="Hong S.-B."/>
            <person name="Kwon S.-W."/>
        </authorList>
    </citation>
    <scope>NUCLEOTIDE SEQUENCE [LARGE SCALE GENOMIC DNA]</scope>
    <source>
        <strain evidence="2 3">KACC 19306</strain>
    </source>
</reference>
<dbReference type="Proteomes" id="UP000324678">
    <property type="component" value="Chromosome"/>
</dbReference>
<organism evidence="2 3">
    <name type="scientific">Agromyces intestinalis</name>
    <dbReference type="NCBI Taxonomy" id="2592652"/>
    <lineage>
        <taxon>Bacteria</taxon>
        <taxon>Bacillati</taxon>
        <taxon>Actinomycetota</taxon>
        <taxon>Actinomycetes</taxon>
        <taxon>Micrococcales</taxon>
        <taxon>Microbacteriaceae</taxon>
        <taxon>Agromyces</taxon>
    </lineage>
</organism>
<dbReference type="EMBL" id="CP043505">
    <property type="protein sequence ID" value="QEO13093.1"/>
    <property type="molecule type" value="Genomic_DNA"/>
</dbReference>
<keyword evidence="1" id="KW-0812">Transmembrane</keyword>
<dbReference type="InterPro" id="IPR013901">
    <property type="entry name" value="Anthrone_oxy"/>
</dbReference>
<evidence type="ECO:0000313" key="2">
    <source>
        <dbReference type="EMBL" id="QEO13093.1"/>
    </source>
</evidence>
<proteinExistence type="predicted"/>
<keyword evidence="1" id="KW-0472">Membrane</keyword>
<keyword evidence="1" id="KW-1133">Transmembrane helix</keyword>